<evidence type="ECO:0000313" key="2">
    <source>
        <dbReference type="EMBL" id="TXC73738.1"/>
    </source>
</evidence>
<dbReference type="CDD" id="cd02226">
    <property type="entry name" value="cupin_YdbB-like"/>
    <property type="match status" value="1"/>
</dbReference>
<reference evidence="2 3" key="1">
    <citation type="submission" date="2019-08" db="EMBL/GenBank/DDBJ databases">
        <title>Sphingorhabdus soil sp. nov., isolated from arctic soil.</title>
        <authorList>
            <person name="Liu Y."/>
        </authorList>
    </citation>
    <scope>NUCLEOTIDE SEQUENCE [LARGE SCALE GENOMIC DNA]</scope>
    <source>
        <strain evidence="2 3">D-2Q-5-6</strain>
    </source>
</reference>
<dbReference type="InterPro" id="IPR011051">
    <property type="entry name" value="RmlC_Cupin_sf"/>
</dbReference>
<dbReference type="InterPro" id="IPR014710">
    <property type="entry name" value="RmlC-like_jellyroll"/>
</dbReference>
<dbReference type="OrthoDB" id="9794183at2"/>
<accession>A0A5C6US97</accession>
<dbReference type="Pfam" id="PF07883">
    <property type="entry name" value="Cupin_2"/>
    <property type="match status" value="1"/>
</dbReference>
<comment type="caution">
    <text evidence="2">The sequence shown here is derived from an EMBL/GenBank/DDBJ whole genome shotgun (WGS) entry which is preliminary data.</text>
</comment>
<feature type="domain" description="Cupin type-2" evidence="1">
    <location>
        <begin position="42"/>
        <end position="99"/>
    </location>
</feature>
<evidence type="ECO:0000259" key="1">
    <source>
        <dbReference type="Pfam" id="PF07883"/>
    </source>
</evidence>
<organism evidence="2 3">
    <name type="scientific">Flavisphingopyxis soli</name>
    <dbReference type="NCBI Taxonomy" id="2601267"/>
    <lineage>
        <taxon>Bacteria</taxon>
        <taxon>Pseudomonadati</taxon>
        <taxon>Pseudomonadota</taxon>
        <taxon>Alphaproteobacteria</taxon>
        <taxon>Sphingomonadales</taxon>
        <taxon>Sphingopyxidaceae</taxon>
        <taxon>Flavisphingopyxis</taxon>
    </lineage>
</organism>
<sequence>MSAAPAKVNIAAALAGIDDHWNPRIAAEVNGTQVKLVKFAGRFDWHSHAEEDELFLVISGTMRMHLRSGAVDVGPGEFITIPHGTQHCPEALDGECAVMLIEPAATLNTGDTITDRTRKELQRL</sequence>
<protein>
    <submittedName>
        <fullName evidence="2">Cupin domain-containing protein</fullName>
    </submittedName>
</protein>
<dbReference type="InterPro" id="IPR013096">
    <property type="entry name" value="Cupin_2"/>
</dbReference>
<dbReference type="Gene3D" id="2.60.120.10">
    <property type="entry name" value="Jelly Rolls"/>
    <property type="match status" value="1"/>
</dbReference>
<keyword evidence="3" id="KW-1185">Reference proteome</keyword>
<dbReference type="Proteomes" id="UP000321129">
    <property type="component" value="Unassembled WGS sequence"/>
</dbReference>
<gene>
    <name evidence="2" type="ORF">FSZ31_03130</name>
</gene>
<dbReference type="SUPFAM" id="SSF51182">
    <property type="entry name" value="RmlC-like cupins"/>
    <property type="match status" value="1"/>
</dbReference>
<dbReference type="InterPro" id="IPR052044">
    <property type="entry name" value="PKS_Associated_Protein"/>
</dbReference>
<dbReference type="AlphaFoldDB" id="A0A5C6US97"/>
<dbReference type="EMBL" id="VOPY01000001">
    <property type="protein sequence ID" value="TXC73738.1"/>
    <property type="molecule type" value="Genomic_DNA"/>
</dbReference>
<name>A0A5C6US97_9SPHN</name>
<dbReference type="PANTHER" id="PTHR36114:SF1">
    <property type="entry name" value="16.7 KDA PROTEIN IN WHIE LOCUS"/>
    <property type="match status" value="1"/>
</dbReference>
<dbReference type="PANTHER" id="PTHR36114">
    <property type="entry name" value="16.7 KDA PROTEIN IN WHIE LOCUS"/>
    <property type="match status" value="1"/>
</dbReference>
<proteinExistence type="predicted"/>
<evidence type="ECO:0000313" key="3">
    <source>
        <dbReference type="Proteomes" id="UP000321129"/>
    </source>
</evidence>
<dbReference type="RefSeq" id="WP_147121575.1">
    <property type="nucleotide sequence ID" value="NZ_VOPY01000001.1"/>
</dbReference>